<feature type="region of interest" description="Disordered" evidence="1">
    <location>
        <begin position="1"/>
        <end position="144"/>
    </location>
</feature>
<reference evidence="2" key="2">
    <citation type="submission" date="2020-10" db="EMBL/GenBank/DDBJ databases">
        <authorList>
            <person name="Cooper E.A."/>
            <person name="Brenton Z.W."/>
            <person name="Flinn B.S."/>
            <person name="Jenkins J."/>
            <person name="Shu S."/>
            <person name="Flowers D."/>
            <person name="Luo F."/>
            <person name="Wang Y."/>
            <person name="Xia P."/>
            <person name="Barry K."/>
            <person name="Daum C."/>
            <person name="Lipzen A."/>
            <person name="Yoshinaga Y."/>
            <person name="Schmutz J."/>
            <person name="Saski C."/>
            <person name="Vermerris W."/>
            <person name="Kresovich S."/>
        </authorList>
    </citation>
    <scope>NUCLEOTIDE SEQUENCE</scope>
</reference>
<reference evidence="2" key="1">
    <citation type="journal article" date="2019" name="BMC Genomics">
        <title>A new reference genome for Sorghum bicolor reveals high levels of sequence similarity between sweet and grain genotypes: implications for the genetics of sugar metabolism.</title>
        <authorList>
            <person name="Cooper E.A."/>
            <person name="Brenton Z.W."/>
            <person name="Flinn B.S."/>
            <person name="Jenkins J."/>
            <person name="Shu S."/>
            <person name="Flowers D."/>
            <person name="Luo F."/>
            <person name="Wang Y."/>
            <person name="Xia P."/>
            <person name="Barry K."/>
            <person name="Daum C."/>
            <person name="Lipzen A."/>
            <person name="Yoshinaga Y."/>
            <person name="Schmutz J."/>
            <person name="Saski C."/>
            <person name="Vermerris W."/>
            <person name="Kresovich S."/>
        </authorList>
    </citation>
    <scope>NUCLEOTIDE SEQUENCE</scope>
</reference>
<feature type="region of interest" description="Disordered" evidence="1">
    <location>
        <begin position="236"/>
        <end position="306"/>
    </location>
</feature>
<feature type="compositionally biased region" description="Basic residues" evidence="1">
    <location>
        <begin position="240"/>
        <end position="255"/>
    </location>
</feature>
<dbReference type="EMBL" id="CM027689">
    <property type="protein sequence ID" value="KAG0515964.1"/>
    <property type="molecule type" value="Genomic_DNA"/>
</dbReference>
<feature type="region of interest" description="Disordered" evidence="1">
    <location>
        <begin position="159"/>
        <end position="219"/>
    </location>
</feature>
<accession>A0A921U2X2</accession>
<gene>
    <name evidence="2" type="ORF">BDA96_10G322600</name>
</gene>
<protein>
    <submittedName>
        <fullName evidence="2">Uncharacterized protein</fullName>
    </submittedName>
</protein>
<feature type="compositionally biased region" description="Low complexity" evidence="1">
    <location>
        <begin position="286"/>
        <end position="306"/>
    </location>
</feature>
<dbReference type="AlphaFoldDB" id="A0A921U2X2"/>
<feature type="compositionally biased region" description="Gly residues" evidence="1">
    <location>
        <begin position="197"/>
        <end position="208"/>
    </location>
</feature>
<comment type="caution">
    <text evidence="2">The sequence shown here is derived from an EMBL/GenBank/DDBJ whole genome shotgun (WGS) entry which is preliminary data.</text>
</comment>
<feature type="compositionally biased region" description="Low complexity" evidence="1">
    <location>
        <begin position="167"/>
        <end position="178"/>
    </location>
</feature>
<dbReference type="Proteomes" id="UP000807115">
    <property type="component" value="Chromosome 10"/>
</dbReference>
<evidence type="ECO:0000256" key="1">
    <source>
        <dbReference type="SAM" id="MobiDB-lite"/>
    </source>
</evidence>
<organism evidence="2 3">
    <name type="scientific">Sorghum bicolor</name>
    <name type="common">Sorghum</name>
    <name type="synonym">Sorghum vulgare</name>
    <dbReference type="NCBI Taxonomy" id="4558"/>
    <lineage>
        <taxon>Eukaryota</taxon>
        <taxon>Viridiplantae</taxon>
        <taxon>Streptophyta</taxon>
        <taxon>Embryophyta</taxon>
        <taxon>Tracheophyta</taxon>
        <taxon>Spermatophyta</taxon>
        <taxon>Magnoliopsida</taxon>
        <taxon>Liliopsida</taxon>
        <taxon>Poales</taxon>
        <taxon>Poaceae</taxon>
        <taxon>PACMAD clade</taxon>
        <taxon>Panicoideae</taxon>
        <taxon>Andropogonodae</taxon>
        <taxon>Andropogoneae</taxon>
        <taxon>Sorghinae</taxon>
        <taxon>Sorghum</taxon>
    </lineage>
</organism>
<evidence type="ECO:0000313" key="2">
    <source>
        <dbReference type="EMBL" id="KAG0515964.1"/>
    </source>
</evidence>
<name>A0A921U2X2_SORBI</name>
<feature type="compositionally biased region" description="Basic and acidic residues" evidence="1">
    <location>
        <begin position="86"/>
        <end position="111"/>
    </location>
</feature>
<sequence>MHLTTADAPLIHSQRRWSANSHGSLDWTPAQPDATPRAKDRPMRAEAEQEERQKERKRKKNGGEWKLRSPPVRHRSSRALGSMQSREQERIGREPNARNAEEHRRRWEVPRRGGQGARAFVRRPPTLSSPGWHGRAGSASLHAQDKDGVVSVSCGGNSNAGTGELSAPHAPARAAWRPTGRRRRSGAARGAERRGGRLGQAGGVGGASGRDTRETRPESSGVVALLFLLRRPGGAVRVGGGRRRQPRRAHARARGRLFASEQTERSRAPHRQWHPVRARGGRRSRLSAGRPSLPTAARNGNSTSTTTAASFHFRERTQPLHFAESSPKRQKRASALLLLLLPLPQAGSRIIIGHVM</sequence>
<feature type="compositionally biased region" description="Basic residues" evidence="1">
    <location>
        <begin position="268"/>
        <end position="285"/>
    </location>
</feature>
<proteinExistence type="predicted"/>
<feature type="compositionally biased region" description="Basic and acidic residues" evidence="1">
    <location>
        <begin position="36"/>
        <end position="54"/>
    </location>
</feature>
<evidence type="ECO:0000313" key="3">
    <source>
        <dbReference type="Proteomes" id="UP000807115"/>
    </source>
</evidence>